<dbReference type="Gene3D" id="3.40.50.1360">
    <property type="match status" value="1"/>
</dbReference>
<evidence type="ECO:0000256" key="2">
    <source>
        <dbReference type="ARBA" id="ARBA00004921"/>
    </source>
</evidence>
<proteinExistence type="predicted"/>
<reference evidence="3" key="1">
    <citation type="submission" date="2017-07" db="EMBL/GenBank/DDBJ databases">
        <title>Taro Niue Genome Assembly and Annotation.</title>
        <authorList>
            <person name="Atibalentja N."/>
            <person name="Keating K."/>
            <person name="Fields C.J."/>
        </authorList>
    </citation>
    <scope>NUCLEOTIDE SEQUENCE</scope>
    <source>
        <strain evidence="3">Niue_2</strain>
        <tissue evidence="3">Leaf</tissue>
    </source>
</reference>
<accession>A0A843U979</accession>
<dbReference type="Proteomes" id="UP000652761">
    <property type="component" value="Unassembled WGS sequence"/>
</dbReference>
<dbReference type="PANTHER" id="PTHR43748:SF2">
    <property type="entry name" value="RIBOSE-5-PHOSPHATE ISOMERASE 2-RELATED"/>
    <property type="match status" value="1"/>
</dbReference>
<dbReference type="PANTHER" id="PTHR43748">
    <property type="entry name" value="RIBOSE-5-PHOSPHATE ISOMERASE 3, CHLOROPLASTIC-RELATED"/>
    <property type="match status" value="1"/>
</dbReference>
<dbReference type="GO" id="GO:0004751">
    <property type="term" value="F:ribose-5-phosphate isomerase activity"/>
    <property type="evidence" value="ECO:0007669"/>
    <property type="project" value="UniProtKB-EC"/>
</dbReference>
<organism evidence="3 4">
    <name type="scientific">Colocasia esculenta</name>
    <name type="common">Wild taro</name>
    <name type="synonym">Arum esculentum</name>
    <dbReference type="NCBI Taxonomy" id="4460"/>
    <lineage>
        <taxon>Eukaryota</taxon>
        <taxon>Viridiplantae</taxon>
        <taxon>Streptophyta</taxon>
        <taxon>Embryophyta</taxon>
        <taxon>Tracheophyta</taxon>
        <taxon>Spermatophyta</taxon>
        <taxon>Magnoliopsida</taxon>
        <taxon>Liliopsida</taxon>
        <taxon>Araceae</taxon>
        <taxon>Aroideae</taxon>
        <taxon>Colocasieae</taxon>
        <taxon>Colocasia</taxon>
    </lineage>
</organism>
<dbReference type="OrthoDB" id="1555531at2759"/>
<dbReference type="InterPro" id="IPR050262">
    <property type="entry name" value="Ribose-5P_isomerase"/>
</dbReference>
<name>A0A843U979_COLES</name>
<comment type="pathway">
    <text evidence="2">Carbohydrate degradation.</text>
</comment>
<comment type="catalytic activity">
    <reaction evidence="1">
        <text>aldehydo-D-ribose 5-phosphate = D-ribulose 5-phosphate</text>
        <dbReference type="Rhea" id="RHEA:14657"/>
        <dbReference type="ChEBI" id="CHEBI:58121"/>
        <dbReference type="ChEBI" id="CHEBI:58273"/>
        <dbReference type="EC" id="5.3.1.6"/>
    </reaction>
</comment>
<sequence length="81" mass="8676">MVLGFDTGSTAAHSLDRIGDLIHRGELARRHWDPYLTETEAHASAIDIPLNDLGSHPGVFLSINGSNEVDLGLNLVKGRSG</sequence>
<dbReference type="EMBL" id="NMUH01000371">
    <property type="protein sequence ID" value="MQL77903.1"/>
    <property type="molecule type" value="Genomic_DNA"/>
</dbReference>
<evidence type="ECO:0000313" key="4">
    <source>
        <dbReference type="Proteomes" id="UP000652761"/>
    </source>
</evidence>
<dbReference type="InterPro" id="IPR037171">
    <property type="entry name" value="NagB/RpiA_transferase-like"/>
</dbReference>
<dbReference type="SUPFAM" id="SSF100950">
    <property type="entry name" value="NagB/RpiA/CoA transferase-like"/>
    <property type="match status" value="1"/>
</dbReference>
<evidence type="ECO:0000313" key="3">
    <source>
        <dbReference type="EMBL" id="MQL77903.1"/>
    </source>
</evidence>
<dbReference type="AlphaFoldDB" id="A0A843U979"/>
<keyword evidence="4" id="KW-1185">Reference proteome</keyword>
<gene>
    <name evidence="3" type="ORF">Taro_010325</name>
</gene>
<evidence type="ECO:0000256" key="1">
    <source>
        <dbReference type="ARBA" id="ARBA00001713"/>
    </source>
</evidence>
<protein>
    <submittedName>
        <fullName evidence="3">Uncharacterized protein</fullName>
    </submittedName>
</protein>
<comment type="caution">
    <text evidence="3">The sequence shown here is derived from an EMBL/GenBank/DDBJ whole genome shotgun (WGS) entry which is preliminary data.</text>
</comment>